<organism evidence="15 16">
    <name type="scientific">Massilia rubra</name>
    <dbReference type="NCBI Taxonomy" id="2607910"/>
    <lineage>
        <taxon>Bacteria</taxon>
        <taxon>Pseudomonadati</taxon>
        <taxon>Pseudomonadota</taxon>
        <taxon>Betaproteobacteria</taxon>
        <taxon>Burkholderiales</taxon>
        <taxon>Oxalobacteraceae</taxon>
        <taxon>Telluria group</taxon>
        <taxon>Massilia</taxon>
    </lineage>
</organism>
<comment type="subcellular location">
    <subcellularLocation>
        <location evidence="2">Membrane</location>
        <topology evidence="2">Multi-pass membrane protein</topology>
    </subcellularLocation>
</comment>
<name>A0ABX0M1U2_9BURK</name>
<dbReference type="CDD" id="cd00082">
    <property type="entry name" value="HisKA"/>
    <property type="match status" value="1"/>
</dbReference>
<keyword evidence="8 15" id="KW-0418">Kinase</keyword>
<evidence type="ECO:0000256" key="1">
    <source>
        <dbReference type="ARBA" id="ARBA00000085"/>
    </source>
</evidence>
<keyword evidence="6 13" id="KW-0812">Transmembrane</keyword>
<dbReference type="Pfam" id="PF02518">
    <property type="entry name" value="HATPase_c"/>
    <property type="match status" value="1"/>
</dbReference>
<dbReference type="EC" id="2.7.13.3" evidence="3"/>
<dbReference type="PANTHER" id="PTHR45436">
    <property type="entry name" value="SENSOR HISTIDINE KINASE YKOH"/>
    <property type="match status" value="1"/>
</dbReference>
<feature type="transmembrane region" description="Helical" evidence="13">
    <location>
        <begin position="166"/>
        <end position="189"/>
    </location>
</feature>
<keyword evidence="7" id="KW-0547">Nucleotide-binding</keyword>
<dbReference type="InterPro" id="IPR013727">
    <property type="entry name" value="2CSK_N"/>
</dbReference>
<evidence type="ECO:0000259" key="14">
    <source>
        <dbReference type="PROSITE" id="PS50109"/>
    </source>
</evidence>
<dbReference type="GO" id="GO:0016301">
    <property type="term" value="F:kinase activity"/>
    <property type="evidence" value="ECO:0007669"/>
    <property type="project" value="UniProtKB-KW"/>
</dbReference>
<dbReference type="InterPro" id="IPR005467">
    <property type="entry name" value="His_kinase_dom"/>
</dbReference>
<accession>A0ABX0M1U2</accession>
<dbReference type="Pfam" id="PF08521">
    <property type="entry name" value="2CSK_N"/>
    <property type="match status" value="1"/>
</dbReference>
<dbReference type="SMART" id="SM00388">
    <property type="entry name" value="HisKA"/>
    <property type="match status" value="1"/>
</dbReference>
<evidence type="ECO:0000256" key="3">
    <source>
        <dbReference type="ARBA" id="ARBA00012438"/>
    </source>
</evidence>
<comment type="caution">
    <text evidence="15">The sequence shown here is derived from an EMBL/GenBank/DDBJ whole genome shotgun (WGS) entry which is preliminary data.</text>
</comment>
<protein>
    <recommendedName>
        <fullName evidence="3">histidine kinase</fullName>
        <ecNumber evidence="3">2.7.13.3</ecNumber>
    </recommendedName>
</protein>
<evidence type="ECO:0000313" key="15">
    <source>
        <dbReference type="EMBL" id="NHZ38297.1"/>
    </source>
</evidence>
<evidence type="ECO:0000256" key="12">
    <source>
        <dbReference type="ARBA" id="ARBA00023136"/>
    </source>
</evidence>
<dbReference type="Pfam" id="PF00512">
    <property type="entry name" value="HisKA"/>
    <property type="match status" value="1"/>
</dbReference>
<dbReference type="CDD" id="cd00075">
    <property type="entry name" value="HATPase"/>
    <property type="match status" value="1"/>
</dbReference>
<evidence type="ECO:0000256" key="11">
    <source>
        <dbReference type="ARBA" id="ARBA00023012"/>
    </source>
</evidence>
<gene>
    <name evidence="15" type="ORF">F0185_32630</name>
</gene>
<dbReference type="Gene3D" id="1.10.287.130">
    <property type="match status" value="1"/>
</dbReference>
<comment type="catalytic activity">
    <reaction evidence="1">
        <text>ATP + protein L-histidine = ADP + protein N-phospho-L-histidine.</text>
        <dbReference type="EC" id="2.7.13.3"/>
    </reaction>
</comment>
<dbReference type="InterPro" id="IPR036097">
    <property type="entry name" value="HisK_dim/P_sf"/>
</dbReference>
<keyword evidence="10 13" id="KW-1133">Transmembrane helix</keyword>
<dbReference type="EMBL" id="VUYU01000044">
    <property type="protein sequence ID" value="NHZ38297.1"/>
    <property type="molecule type" value="Genomic_DNA"/>
</dbReference>
<evidence type="ECO:0000256" key="13">
    <source>
        <dbReference type="SAM" id="Phobius"/>
    </source>
</evidence>
<keyword evidence="11" id="KW-0902">Two-component regulatory system</keyword>
<evidence type="ECO:0000256" key="5">
    <source>
        <dbReference type="ARBA" id="ARBA00022679"/>
    </source>
</evidence>
<evidence type="ECO:0000256" key="6">
    <source>
        <dbReference type="ARBA" id="ARBA00022692"/>
    </source>
</evidence>
<dbReference type="InterPro" id="IPR004358">
    <property type="entry name" value="Sig_transdc_His_kin-like_C"/>
</dbReference>
<dbReference type="InterPro" id="IPR050428">
    <property type="entry name" value="TCS_sensor_his_kinase"/>
</dbReference>
<dbReference type="InterPro" id="IPR003661">
    <property type="entry name" value="HisK_dim/P_dom"/>
</dbReference>
<dbReference type="PRINTS" id="PR00344">
    <property type="entry name" value="BCTRLSENSOR"/>
</dbReference>
<keyword evidence="16" id="KW-1185">Reference proteome</keyword>
<keyword evidence="9" id="KW-0067">ATP-binding</keyword>
<dbReference type="InterPro" id="IPR003594">
    <property type="entry name" value="HATPase_dom"/>
</dbReference>
<dbReference type="RefSeq" id="WP_167232690.1">
    <property type="nucleotide sequence ID" value="NZ_VUYU01000044.1"/>
</dbReference>
<sequence length="469" mass="50380">MSGKLYSLRRRMVVATLACMLLIFGGIGAGAHAVARRESEELFSARLATSARVLEALVAHQLDTATVSRPVVITLPKELESATDDEPQTYGHRYETKVAFQVWGNDGTLLARSASAPDALLGRLAAGFSKNNIDGQLWQVFALRSGQVWVLVAEKDEVRQEMADDIGLSILMPLVVGGLLMLAAVNVVLVHNMRSLGELARRIAGRQPESLDLIELPATPVELAPIVTELNQLLVRMKAAFEREQYFINSAAHEIRTPIAGVQLHIENALRAASADERERSLVSALTAARRTSKLAEQLLALGRITAKADAASFQATSLTEVCCDVIGTLEPLLSQRGQNIGLEARDDCTVLADRHQLRRLLQNLIDNASVHGAADGDIQVLIVRQGAQVLLSVSNDGASIPEAELERIFTPYYRIPANRTSGHGLGLAIVKEIAQQHGARIAIRRKDNGGGTVVELALPLAGAPGGAA</sequence>
<dbReference type="Proteomes" id="UP000785613">
    <property type="component" value="Unassembled WGS sequence"/>
</dbReference>
<evidence type="ECO:0000256" key="4">
    <source>
        <dbReference type="ARBA" id="ARBA00022553"/>
    </source>
</evidence>
<keyword evidence="5" id="KW-0808">Transferase</keyword>
<keyword evidence="12 13" id="KW-0472">Membrane</keyword>
<evidence type="ECO:0000256" key="8">
    <source>
        <dbReference type="ARBA" id="ARBA00022777"/>
    </source>
</evidence>
<feature type="domain" description="Histidine kinase" evidence="14">
    <location>
        <begin position="250"/>
        <end position="463"/>
    </location>
</feature>
<evidence type="ECO:0000256" key="7">
    <source>
        <dbReference type="ARBA" id="ARBA00022741"/>
    </source>
</evidence>
<dbReference type="Gene3D" id="3.30.565.10">
    <property type="entry name" value="Histidine kinase-like ATPase, C-terminal domain"/>
    <property type="match status" value="1"/>
</dbReference>
<evidence type="ECO:0000256" key="9">
    <source>
        <dbReference type="ARBA" id="ARBA00022840"/>
    </source>
</evidence>
<dbReference type="SUPFAM" id="SSF47384">
    <property type="entry name" value="Homodimeric domain of signal transducing histidine kinase"/>
    <property type="match status" value="1"/>
</dbReference>
<evidence type="ECO:0000256" key="2">
    <source>
        <dbReference type="ARBA" id="ARBA00004141"/>
    </source>
</evidence>
<proteinExistence type="predicted"/>
<dbReference type="InterPro" id="IPR036890">
    <property type="entry name" value="HATPase_C_sf"/>
</dbReference>
<reference evidence="15 16" key="1">
    <citation type="submission" date="2019-09" db="EMBL/GenBank/DDBJ databases">
        <title>Taxonomy of Antarctic Massilia spp.: description of Massilia rubra sp. nov., Massilia aquatica sp. nov., Massilia mucilaginosa sp. nov., Massilia frigida sp. nov. isolated from streams, lakes and regoliths.</title>
        <authorList>
            <person name="Holochova P."/>
            <person name="Sedlacek I."/>
            <person name="Kralova S."/>
            <person name="Maslanova I."/>
            <person name="Busse H.-J."/>
            <person name="Stankova E."/>
            <person name="Vrbovska V."/>
            <person name="Kovarovic V."/>
            <person name="Bartak M."/>
            <person name="Svec P."/>
            <person name="Pantucek R."/>
        </authorList>
    </citation>
    <scope>NUCLEOTIDE SEQUENCE [LARGE SCALE GENOMIC DNA]</scope>
    <source>
        <strain evidence="15 16">CCM 8692</strain>
    </source>
</reference>
<evidence type="ECO:0000256" key="10">
    <source>
        <dbReference type="ARBA" id="ARBA00022989"/>
    </source>
</evidence>
<evidence type="ECO:0000313" key="16">
    <source>
        <dbReference type="Proteomes" id="UP000785613"/>
    </source>
</evidence>
<dbReference type="SUPFAM" id="SSF55874">
    <property type="entry name" value="ATPase domain of HSP90 chaperone/DNA topoisomerase II/histidine kinase"/>
    <property type="match status" value="1"/>
</dbReference>
<dbReference type="PANTHER" id="PTHR45436:SF14">
    <property type="entry name" value="SENSOR PROTEIN QSEC"/>
    <property type="match status" value="1"/>
</dbReference>
<dbReference type="PROSITE" id="PS50109">
    <property type="entry name" value="HIS_KIN"/>
    <property type="match status" value="1"/>
</dbReference>
<keyword evidence="4" id="KW-0597">Phosphoprotein</keyword>
<dbReference type="SMART" id="SM00387">
    <property type="entry name" value="HATPase_c"/>
    <property type="match status" value="1"/>
</dbReference>